<evidence type="ECO:0000256" key="4">
    <source>
        <dbReference type="SAM" id="MobiDB-lite"/>
    </source>
</evidence>
<accession>A0A024SMV9</accession>
<protein>
    <recommendedName>
        <fullName evidence="3">Ribonuclease P protein subunit</fullName>
    </recommendedName>
</protein>
<dbReference type="PIRSF" id="PIRSF027081">
    <property type="entry name" value="RNase_P/MRP_p29_subunit"/>
    <property type="match status" value="1"/>
</dbReference>
<dbReference type="SUPFAM" id="SSF101744">
    <property type="entry name" value="Rof/RNase P subunit-like"/>
    <property type="match status" value="1"/>
</dbReference>
<reference evidence="6" key="1">
    <citation type="journal article" date="2013" name="Ind. Biotechnol.">
        <title>Comparative genomics analysis of Trichoderma reesei strains.</title>
        <authorList>
            <person name="Koike H."/>
            <person name="Aerts A."/>
            <person name="LaButti K."/>
            <person name="Grigoriev I.V."/>
            <person name="Baker S.E."/>
        </authorList>
    </citation>
    <scope>NUCLEOTIDE SEQUENCE [LARGE SCALE GENOMIC DNA]</scope>
    <source>
        <strain evidence="6">ATCC 56765 / BCRC 32924 / NRRL 11460 / Rut C-30</strain>
    </source>
</reference>
<evidence type="ECO:0000313" key="6">
    <source>
        <dbReference type="Proteomes" id="UP000024376"/>
    </source>
</evidence>
<dbReference type="GO" id="GO:0001682">
    <property type="term" value="P:tRNA 5'-leader removal"/>
    <property type="evidence" value="ECO:0007669"/>
    <property type="project" value="InterPro"/>
</dbReference>
<evidence type="ECO:0000256" key="1">
    <source>
        <dbReference type="ARBA" id="ARBA00004123"/>
    </source>
</evidence>
<keyword evidence="3" id="KW-0819">tRNA processing</keyword>
<gene>
    <name evidence="5" type="ORF">M419DRAFT_23316</name>
</gene>
<dbReference type="PANTHER" id="PTHR13348:SF0">
    <property type="entry name" value="RIBONUCLEASE P PROTEIN SUBUNIT P29"/>
    <property type="match status" value="1"/>
</dbReference>
<dbReference type="GO" id="GO:0005634">
    <property type="term" value="C:nucleus"/>
    <property type="evidence" value="ECO:0007669"/>
    <property type="project" value="UniProtKB-SubCell"/>
</dbReference>
<evidence type="ECO:0000256" key="2">
    <source>
        <dbReference type="ARBA" id="ARBA00006181"/>
    </source>
</evidence>
<dbReference type="EMBL" id="KI911139">
    <property type="protein sequence ID" value="ETS06685.1"/>
    <property type="molecule type" value="Genomic_DNA"/>
</dbReference>
<dbReference type="InterPro" id="IPR036980">
    <property type="entry name" value="RNase_P/MRP_Rpp29_sf"/>
</dbReference>
<dbReference type="KEGG" id="trr:M419DRAFT_23316"/>
<evidence type="ECO:0000313" key="5">
    <source>
        <dbReference type="EMBL" id="ETS06685.1"/>
    </source>
</evidence>
<dbReference type="Gene3D" id="2.30.30.210">
    <property type="entry name" value="Ribonuclease P/MRP, subunit p29"/>
    <property type="match status" value="1"/>
</dbReference>
<dbReference type="AlphaFoldDB" id="A0A024SMV9"/>
<dbReference type="Pfam" id="PF01868">
    <property type="entry name" value="RNase_P-MRP_p29"/>
    <property type="match status" value="1"/>
</dbReference>
<dbReference type="SMART" id="SM00538">
    <property type="entry name" value="POP4"/>
    <property type="match status" value="1"/>
</dbReference>
<keyword evidence="3" id="KW-0539">Nucleus</keyword>
<dbReference type="GO" id="GO:0000172">
    <property type="term" value="C:ribonuclease MRP complex"/>
    <property type="evidence" value="ECO:0007669"/>
    <property type="project" value="InterPro"/>
</dbReference>
<comment type="similarity">
    <text evidence="2">Belongs to the eukaryotic/archaeal RNase P protein component 1 family.</text>
</comment>
<name>A0A024SMV9_HYPJR</name>
<dbReference type="GO" id="GO:0006364">
    <property type="term" value="P:rRNA processing"/>
    <property type="evidence" value="ECO:0007669"/>
    <property type="project" value="TreeGrafter"/>
</dbReference>
<feature type="region of interest" description="Disordered" evidence="4">
    <location>
        <begin position="53"/>
        <end position="94"/>
    </location>
</feature>
<sequence>MESGDPGSSDPGFFIMASSEQIKVTQDLLARAHSPDSANRIYSDKIQYRTLQLKPTSPPPAALNARAARHRARQQEKLRGKQRPKPLSARERRQLGLYDIPKEGQKYEIYEGLNKLWMGYAMEILGNDVYTGGPLAAAKLASAEFHGAEAEVVRSRCPGRVGLKGIIVRDRKFVVELITRKRGLKVIPKEGTVFRVEVSAPPQTGDSPETFAFEVYGDQMMLRSADRANRKFKSHFLKNV</sequence>
<dbReference type="InterPro" id="IPR016848">
    <property type="entry name" value="RNase_P/MRP_Rpp29-subunit"/>
</dbReference>
<dbReference type="InterPro" id="IPR002730">
    <property type="entry name" value="Rpp29/RNP1"/>
</dbReference>
<dbReference type="PANTHER" id="PTHR13348">
    <property type="entry name" value="RIBONUCLEASE P SUBUNIT P29"/>
    <property type="match status" value="1"/>
</dbReference>
<dbReference type="GO" id="GO:0033204">
    <property type="term" value="F:ribonuclease P RNA binding"/>
    <property type="evidence" value="ECO:0007669"/>
    <property type="project" value="InterPro"/>
</dbReference>
<dbReference type="GO" id="GO:0030677">
    <property type="term" value="C:ribonuclease P complex"/>
    <property type="evidence" value="ECO:0007669"/>
    <property type="project" value="InterPro"/>
</dbReference>
<organism evidence="5 6">
    <name type="scientific">Hypocrea jecorina (strain ATCC 56765 / BCRC 32924 / NRRL 11460 / Rut C-30)</name>
    <name type="common">Trichoderma reesei</name>
    <dbReference type="NCBI Taxonomy" id="1344414"/>
    <lineage>
        <taxon>Eukaryota</taxon>
        <taxon>Fungi</taxon>
        <taxon>Dikarya</taxon>
        <taxon>Ascomycota</taxon>
        <taxon>Pezizomycotina</taxon>
        <taxon>Sordariomycetes</taxon>
        <taxon>Hypocreomycetidae</taxon>
        <taxon>Hypocreales</taxon>
        <taxon>Hypocreaceae</taxon>
        <taxon>Trichoderma</taxon>
    </lineage>
</organism>
<dbReference type="Proteomes" id="UP000024376">
    <property type="component" value="Unassembled WGS sequence"/>
</dbReference>
<evidence type="ECO:0000256" key="3">
    <source>
        <dbReference type="PIRNR" id="PIRNR027081"/>
    </source>
</evidence>
<dbReference type="OrthoDB" id="124041at2759"/>
<comment type="subcellular location">
    <subcellularLocation>
        <location evidence="1">Nucleus</location>
    </subcellularLocation>
</comment>
<dbReference type="HOGENOM" id="CLU_078577_0_0_1"/>
<dbReference type="InterPro" id="IPR023534">
    <property type="entry name" value="Rof/RNase_P-like"/>
</dbReference>
<proteinExistence type="inferred from homology"/>